<keyword evidence="1" id="KW-0732">Signal</keyword>
<organism evidence="2 3">
    <name type="scientific">Flavobacterium chungangensis</name>
    <dbReference type="NCBI Taxonomy" id="2708132"/>
    <lineage>
        <taxon>Bacteria</taxon>
        <taxon>Pseudomonadati</taxon>
        <taxon>Bacteroidota</taxon>
        <taxon>Flavobacteriia</taxon>
        <taxon>Flavobacteriales</taxon>
        <taxon>Flavobacteriaceae</taxon>
        <taxon>Flavobacterium</taxon>
    </lineage>
</organism>
<proteinExistence type="predicted"/>
<accession>A0ABV8Z9S0</accession>
<evidence type="ECO:0000313" key="3">
    <source>
        <dbReference type="Proteomes" id="UP001596003"/>
    </source>
</evidence>
<reference evidence="3" key="1">
    <citation type="journal article" date="2019" name="Int. J. Syst. Evol. Microbiol.">
        <title>The Global Catalogue of Microorganisms (GCM) 10K type strain sequencing project: providing services to taxonomists for standard genome sequencing and annotation.</title>
        <authorList>
            <consortium name="The Broad Institute Genomics Platform"/>
            <consortium name="The Broad Institute Genome Sequencing Center for Infectious Disease"/>
            <person name="Wu L."/>
            <person name="Ma J."/>
        </authorList>
    </citation>
    <scope>NUCLEOTIDE SEQUENCE [LARGE SCALE GENOMIC DNA]</scope>
    <source>
        <strain evidence="3">NBRC 103627</strain>
    </source>
</reference>
<feature type="signal peptide" evidence="1">
    <location>
        <begin position="1"/>
        <end position="22"/>
    </location>
</feature>
<evidence type="ECO:0000256" key="1">
    <source>
        <dbReference type="SAM" id="SignalP"/>
    </source>
</evidence>
<name>A0ABV8Z9S0_9FLAO</name>
<gene>
    <name evidence="2" type="ORF">ACFO3N_04720</name>
</gene>
<comment type="caution">
    <text evidence="2">The sequence shown here is derived from an EMBL/GenBank/DDBJ whole genome shotgun (WGS) entry which is preliminary data.</text>
</comment>
<sequence length="169" mass="17989">MKKVIFIICAVFAGVAANAQQAAIGTQTLNKSAILEFKAGDKSGLVLPWVTTLPTGAALTGGVMLYDTTDNKVKYYTGEKWINLSKAGTVNVPSQAALAESTRQGTIIGAQESDAEGVLVLEATDKALILPKMASPQTAVIKPMAGTICYDTVKKEICVFNGTEWTFWR</sequence>
<dbReference type="EMBL" id="JBHSFY010000002">
    <property type="protein sequence ID" value="MFC4476359.1"/>
    <property type="molecule type" value="Genomic_DNA"/>
</dbReference>
<keyword evidence="3" id="KW-1185">Reference proteome</keyword>
<dbReference type="RefSeq" id="WP_379795622.1">
    <property type="nucleotide sequence ID" value="NZ_JBHSFY010000002.1"/>
</dbReference>
<evidence type="ECO:0000313" key="2">
    <source>
        <dbReference type="EMBL" id="MFC4476359.1"/>
    </source>
</evidence>
<protein>
    <submittedName>
        <fullName evidence="2">Uncharacterized protein</fullName>
    </submittedName>
</protein>
<dbReference type="Proteomes" id="UP001596003">
    <property type="component" value="Unassembled WGS sequence"/>
</dbReference>
<feature type="chain" id="PRO_5047146088" evidence="1">
    <location>
        <begin position="23"/>
        <end position="169"/>
    </location>
</feature>